<reference evidence="1" key="1">
    <citation type="journal article" date="2025" name="Int. J. Syst. Evol. Microbiol.">
        <title>Streptomyces citrinus sp. nov., with yellow diffusible pigment.</title>
        <authorList>
            <person name="He Y."/>
            <person name="Yang E."/>
            <person name="Xu J."/>
            <person name="Sun Y."/>
            <person name="Sun L."/>
        </authorList>
    </citation>
    <scope>NUCLEOTIDE SEQUENCE</scope>
    <source>
        <strain evidence="1">Q6</strain>
    </source>
</reference>
<dbReference type="EMBL" id="CP146022">
    <property type="protein sequence ID" value="WWQ64104.1"/>
    <property type="molecule type" value="Genomic_DNA"/>
</dbReference>
<protein>
    <submittedName>
        <fullName evidence="1">Uncharacterized protein</fullName>
    </submittedName>
</protein>
<accession>A0ACD5AA75</accession>
<evidence type="ECO:0000313" key="2">
    <source>
        <dbReference type="Proteomes" id="UP001432251"/>
    </source>
</evidence>
<organism evidence="1 2">
    <name type="scientific">Streptomyces citrinus</name>
    <dbReference type="NCBI Taxonomy" id="3118173"/>
    <lineage>
        <taxon>Bacteria</taxon>
        <taxon>Bacillati</taxon>
        <taxon>Actinomycetota</taxon>
        <taxon>Actinomycetes</taxon>
        <taxon>Kitasatosporales</taxon>
        <taxon>Streptomycetaceae</taxon>
        <taxon>Streptomyces</taxon>
    </lineage>
</organism>
<name>A0ACD5AA75_9ACTN</name>
<keyword evidence="2" id="KW-1185">Reference proteome</keyword>
<proteinExistence type="predicted"/>
<gene>
    <name evidence="1" type="ORF">V2W30_12625</name>
</gene>
<evidence type="ECO:0000313" key="1">
    <source>
        <dbReference type="EMBL" id="WWQ64104.1"/>
    </source>
</evidence>
<dbReference type="Proteomes" id="UP001432251">
    <property type="component" value="Chromosome"/>
</dbReference>
<sequence length="365" mass="40398">MTRTTPPRPLDPEALFPGLRAYRRTTTRLHPRPGTAGPAESSVGGPLLWPADEPWPVCAAAHRKNTGYRLAHVRAYRELLAAAWRRDPGHGPTEAEREELTRLGRRERRVPGIEDEDPVPLLAAAQFYARDIPDLPAGPDGADLLQVLWCPFEAHGPERSIDVVLRWRRAADVTRALAVMPEPRLAGRRECVPAPCVLDPEQVVEHEYADLLDDALRDAVDAWEDEQLALEEAALEAAEEEPGGSYASFAEYEAAMAARPAPPETFSYRHDLSIAPGWKVGGYASWHLTDPARVDCSVCRTPMRPLLTVGSGEWDGTTSWVPLEDRHLIGAPGASTPTEVHLGRDEMRVFVCPDDLTHPHRLSFQ</sequence>